<sequence length="102" mass="10732">MLAAFSITPIGAGESVGDQVAAAVRVIRDSGLPHRTAASFTEIEGDWDEVMGVIKAATDAVLAVSDRCSIVIKADIRPGRTNTLNTKVESIERRLGEQPSGP</sequence>
<dbReference type="NCBIfam" id="TIGR00106">
    <property type="entry name" value="MTH1187 family thiamine-binding protein"/>
    <property type="match status" value="1"/>
</dbReference>
<dbReference type="GO" id="GO:0005829">
    <property type="term" value="C:cytosol"/>
    <property type="evidence" value="ECO:0007669"/>
    <property type="project" value="TreeGrafter"/>
</dbReference>
<dbReference type="InterPro" id="IPR029756">
    <property type="entry name" value="MTH1187/YkoF-like"/>
</dbReference>
<dbReference type="PANTHER" id="PTHR33777:SF1">
    <property type="entry name" value="UPF0045 PROTEIN ECM15"/>
    <property type="match status" value="1"/>
</dbReference>
<dbReference type="Gene3D" id="3.30.70.930">
    <property type="match status" value="1"/>
</dbReference>
<protein>
    <recommendedName>
        <fullName evidence="2">Thiamine-binding protein domain-containing protein</fullName>
    </recommendedName>
</protein>
<comment type="similarity">
    <text evidence="1">Belongs to the UPF0045 family.</text>
</comment>
<organism evidence="3 4">
    <name type="scientific">Nocardia jinanensis</name>
    <dbReference type="NCBI Taxonomy" id="382504"/>
    <lineage>
        <taxon>Bacteria</taxon>
        <taxon>Bacillati</taxon>
        <taxon>Actinomycetota</taxon>
        <taxon>Actinomycetes</taxon>
        <taxon>Mycobacteriales</taxon>
        <taxon>Nocardiaceae</taxon>
        <taxon>Nocardia</taxon>
    </lineage>
</organism>
<accession>A0A917VMM5</accession>
<evidence type="ECO:0000259" key="2">
    <source>
        <dbReference type="Pfam" id="PF01910"/>
    </source>
</evidence>
<evidence type="ECO:0000313" key="4">
    <source>
        <dbReference type="Proteomes" id="UP000638263"/>
    </source>
</evidence>
<dbReference type="InterPro" id="IPR051614">
    <property type="entry name" value="UPF0045_domain"/>
</dbReference>
<dbReference type="InterPro" id="IPR002767">
    <property type="entry name" value="Thiamine_BP"/>
</dbReference>
<name>A0A917VMM5_9NOCA</name>
<evidence type="ECO:0000313" key="3">
    <source>
        <dbReference type="EMBL" id="GGK99450.1"/>
    </source>
</evidence>
<reference evidence="3" key="1">
    <citation type="journal article" date="2014" name="Int. J. Syst. Evol. Microbiol.">
        <title>Complete genome sequence of Corynebacterium casei LMG S-19264T (=DSM 44701T), isolated from a smear-ripened cheese.</title>
        <authorList>
            <consortium name="US DOE Joint Genome Institute (JGI-PGF)"/>
            <person name="Walter F."/>
            <person name="Albersmeier A."/>
            <person name="Kalinowski J."/>
            <person name="Ruckert C."/>
        </authorList>
    </citation>
    <scope>NUCLEOTIDE SEQUENCE</scope>
    <source>
        <strain evidence="3">CGMCC 4.3508</strain>
    </source>
</reference>
<proteinExistence type="inferred from homology"/>
<gene>
    <name evidence="3" type="ORF">GCM10011588_12590</name>
</gene>
<dbReference type="EMBL" id="BMMH01000002">
    <property type="protein sequence ID" value="GGK99450.1"/>
    <property type="molecule type" value="Genomic_DNA"/>
</dbReference>
<dbReference type="SUPFAM" id="SSF89957">
    <property type="entry name" value="MTH1187/YkoF-like"/>
    <property type="match status" value="1"/>
</dbReference>
<keyword evidence="4" id="KW-1185">Reference proteome</keyword>
<dbReference type="Pfam" id="PF01910">
    <property type="entry name" value="Thiamine_BP"/>
    <property type="match status" value="1"/>
</dbReference>
<dbReference type="PANTHER" id="PTHR33777">
    <property type="entry name" value="UPF0045 PROTEIN ECM15"/>
    <property type="match status" value="1"/>
</dbReference>
<dbReference type="Proteomes" id="UP000638263">
    <property type="component" value="Unassembled WGS sequence"/>
</dbReference>
<dbReference type="RefSeq" id="WP_062996998.1">
    <property type="nucleotide sequence ID" value="NZ_BMMH01000002.1"/>
</dbReference>
<reference evidence="3" key="2">
    <citation type="submission" date="2020-09" db="EMBL/GenBank/DDBJ databases">
        <authorList>
            <person name="Sun Q."/>
            <person name="Zhou Y."/>
        </authorList>
    </citation>
    <scope>NUCLEOTIDE SEQUENCE</scope>
    <source>
        <strain evidence="3">CGMCC 4.3508</strain>
    </source>
</reference>
<comment type="caution">
    <text evidence="3">The sequence shown here is derived from an EMBL/GenBank/DDBJ whole genome shotgun (WGS) entry which is preliminary data.</text>
</comment>
<feature type="domain" description="Thiamine-binding protein" evidence="2">
    <location>
        <begin position="3"/>
        <end position="92"/>
    </location>
</feature>
<dbReference type="AlphaFoldDB" id="A0A917VMM5"/>
<evidence type="ECO:0000256" key="1">
    <source>
        <dbReference type="ARBA" id="ARBA00010272"/>
    </source>
</evidence>